<keyword evidence="2" id="KW-0472">Membrane</keyword>
<evidence type="ECO:0000256" key="2">
    <source>
        <dbReference type="SAM" id="Phobius"/>
    </source>
</evidence>
<keyword evidence="2" id="KW-0812">Transmembrane</keyword>
<feature type="region of interest" description="Disordered" evidence="1">
    <location>
        <begin position="1"/>
        <end position="23"/>
    </location>
</feature>
<feature type="compositionally biased region" description="Basic and acidic residues" evidence="1">
    <location>
        <begin position="9"/>
        <end position="23"/>
    </location>
</feature>
<accession>A0A9D1H875</accession>
<evidence type="ECO:0000256" key="1">
    <source>
        <dbReference type="SAM" id="MobiDB-lite"/>
    </source>
</evidence>
<protein>
    <recommendedName>
        <fullName evidence="5">YcxB-like protein domain-containing protein</fullName>
    </recommendedName>
</protein>
<gene>
    <name evidence="3" type="ORF">IAC43_08805</name>
</gene>
<dbReference type="Proteomes" id="UP000824160">
    <property type="component" value="Unassembled WGS sequence"/>
</dbReference>
<dbReference type="AlphaFoldDB" id="A0A9D1H875"/>
<dbReference type="EMBL" id="DVLW01000240">
    <property type="protein sequence ID" value="HIT95271.1"/>
    <property type="molecule type" value="Genomic_DNA"/>
</dbReference>
<reference evidence="3" key="2">
    <citation type="journal article" date="2021" name="PeerJ">
        <title>Extensive microbial diversity within the chicken gut microbiome revealed by metagenomics and culture.</title>
        <authorList>
            <person name="Gilroy R."/>
            <person name="Ravi A."/>
            <person name="Getino M."/>
            <person name="Pursley I."/>
            <person name="Horton D.L."/>
            <person name="Alikhan N.F."/>
            <person name="Baker D."/>
            <person name="Gharbi K."/>
            <person name="Hall N."/>
            <person name="Watson M."/>
            <person name="Adriaenssens E.M."/>
            <person name="Foster-Nyarko E."/>
            <person name="Jarju S."/>
            <person name="Secka A."/>
            <person name="Antonio M."/>
            <person name="Oren A."/>
            <person name="Chaudhuri R.R."/>
            <person name="La Ragione R."/>
            <person name="Hildebrand F."/>
            <person name="Pallen M.J."/>
        </authorList>
    </citation>
    <scope>NUCLEOTIDE SEQUENCE</scope>
    <source>
        <strain evidence="3">ChiBcec7-5410</strain>
    </source>
</reference>
<reference evidence="3" key="1">
    <citation type="submission" date="2020-10" db="EMBL/GenBank/DDBJ databases">
        <authorList>
            <person name="Gilroy R."/>
        </authorList>
    </citation>
    <scope>NUCLEOTIDE SEQUENCE</scope>
    <source>
        <strain evidence="3">ChiBcec7-5410</strain>
    </source>
</reference>
<proteinExistence type="predicted"/>
<keyword evidence="2" id="KW-1133">Transmembrane helix</keyword>
<organism evidence="3 4">
    <name type="scientific">Candidatus Faecivivens stercoripullorum</name>
    <dbReference type="NCBI Taxonomy" id="2840805"/>
    <lineage>
        <taxon>Bacteria</taxon>
        <taxon>Bacillati</taxon>
        <taxon>Bacillota</taxon>
        <taxon>Clostridia</taxon>
        <taxon>Eubacteriales</taxon>
        <taxon>Oscillospiraceae</taxon>
        <taxon>Oscillospiraceae incertae sedis</taxon>
        <taxon>Candidatus Faecivivens</taxon>
    </lineage>
</organism>
<sequence length="231" mass="26715">MNNNTPNEPLKETRTRDEIHEDLSGQTKLVTDQGLTADSYSVSDPWINSNRLTEEEEEELSGILVEYDMKKEEIVPGMRAFQRKVSFRKNLIYTAVLAVLTVLYFQAVIKKPDYTIGMVLGGLCLLVILMIWYMPVRHINNTVKAVEMDHMTYRLEISEVGFLILEDSGKYLVRFSTPTVSVIELPVCFTVCVSREKVFIIPKRCIRPEDMDEIRRRMQQGLGDRYVVQEK</sequence>
<feature type="transmembrane region" description="Helical" evidence="2">
    <location>
        <begin position="115"/>
        <end position="134"/>
    </location>
</feature>
<evidence type="ECO:0008006" key="5">
    <source>
        <dbReference type="Google" id="ProtNLM"/>
    </source>
</evidence>
<evidence type="ECO:0000313" key="3">
    <source>
        <dbReference type="EMBL" id="HIT95271.1"/>
    </source>
</evidence>
<name>A0A9D1H875_9FIRM</name>
<evidence type="ECO:0000313" key="4">
    <source>
        <dbReference type="Proteomes" id="UP000824160"/>
    </source>
</evidence>
<comment type="caution">
    <text evidence="3">The sequence shown here is derived from an EMBL/GenBank/DDBJ whole genome shotgun (WGS) entry which is preliminary data.</text>
</comment>
<feature type="transmembrane region" description="Helical" evidence="2">
    <location>
        <begin position="91"/>
        <end position="109"/>
    </location>
</feature>